<evidence type="ECO:0000259" key="2">
    <source>
        <dbReference type="PROSITE" id="PS51061"/>
    </source>
</evidence>
<evidence type="ECO:0000313" key="3">
    <source>
        <dbReference type="EMBL" id="KAG5840534.1"/>
    </source>
</evidence>
<dbReference type="InterPro" id="IPR012677">
    <property type="entry name" value="Nucleotide-bd_a/b_plait_sf"/>
</dbReference>
<dbReference type="PANTHER" id="PTHR21678">
    <property type="entry name" value="GROWTH INHIBITION AND DIFFERENTIATION RELATED PROTEIN 88"/>
    <property type="match status" value="1"/>
</dbReference>
<organism evidence="3 4">
    <name type="scientific">Anguilla anguilla</name>
    <name type="common">European freshwater eel</name>
    <name type="synonym">Muraena anguilla</name>
    <dbReference type="NCBI Taxonomy" id="7936"/>
    <lineage>
        <taxon>Eukaryota</taxon>
        <taxon>Metazoa</taxon>
        <taxon>Chordata</taxon>
        <taxon>Craniata</taxon>
        <taxon>Vertebrata</taxon>
        <taxon>Euteleostomi</taxon>
        <taxon>Actinopterygii</taxon>
        <taxon>Neopterygii</taxon>
        <taxon>Teleostei</taxon>
        <taxon>Anguilliformes</taxon>
        <taxon>Anguillidae</taxon>
        <taxon>Anguilla</taxon>
    </lineage>
</organism>
<accession>A0A9D3M2P6</accession>
<dbReference type="EMBL" id="JAFIRN010000010">
    <property type="protein sequence ID" value="KAG5840534.1"/>
    <property type="molecule type" value="Genomic_DNA"/>
</dbReference>
<dbReference type="AlphaFoldDB" id="A0A9D3M2P6"/>
<feature type="domain" description="R3H" evidence="2">
    <location>
        <begin position="27"/>
        <end position="92"/>
    </location>
</feature>
<dbReference type="InterPro" id="IPR001374">
    <property type="entry name" value="R3H_dom"/>
</dbReference>
<reference evidence="3" key="1">
    <citation type="submission" date="2021-01" db="EMBL/GenBank/DDBJ databases">
        <title>A chromosome-scale assembly of European eel, Anguilla anguilla.</title>
        <authorList>
            <person name="Henkel C."/>
            <person name="Jong-Raadsen S.A."/>
            <person name="Dufour S."/>
            <person name="Weltzien F.-A."/>
            <person name="Palstra A.P."/>
            <person name="Pelster B."/>
            <person name="Spaink H.P."/>
            <person name="Van Den Thillart G.E."/>
            <person name="Jansen H."/>
            <person name="Zahm M."/>
            <person name="Klopp C."/>
            <person name="Cedric C."/>
            <person name="Louis A."/>
            <person name="Berthelot C."/>
            <person name="Parey E."/>
            <person name="Roest Crollius H."/>
            <person name="Montfort J."/>
            <person name="Robinson-Rechavi M."/>
            <person name="Bucao C."/>
            <person name="Bouchez O."/>
            <person name="Gislard M."/>
            <person name="Lluch J."/>
            <person name="Milhes M."/>
            <person name="Lampietro C."/>
            <person name="Lopez Roques C."/>
            <person name="Donnadieu C."/>
            <person name="Braasch I."/>
            <person name="Desvignes T."/>
            <person name="Postlethwait J."/>
            <person name="Bobe J."/>
            <person name="Guiguen Y."/>
            <person name="Dirks R."/>
        </authorList>
    </citation>
    <scope>NUCLEOTIDE SEQUENCE</scope>
    <source>
        <strain evidence="3">Tag_6206</strain>
        <tissue evidence="3">Liver</tissue>
    </source>
</reference>
<comment type="caution">
    <text evidence="3">The sequence shown here is derived from an EMBL/GenBank/DDBJ whole genome shotgun (WGS) entry which is preliminary data.</text>
</comment>
<dbReference type="InterPro" id="IPR039884">
    <property type="entry name" value="R3HC1/R3HCL"/>
</dbReference>
<feature type="region of interest" description="Disordered" evidence="1">
    <location>
        <begin position="373"/>
        <end position="393"/>
    </location>
</feature>
<dbReference type="GO" id="GO:0003676">
    <property type="term" value="F:nucleic acid binding"/>
    <property type="evidence" value="ECO:0007669"/>
    <property type="project" value="UniProtKB-UniRule"/>
</dbReference>
<gene>
    <name evidence="3" type="ORF">ANANG_G00189810</name>
</gene>
<protein>
    <recommendedName>
        <fullName evidence="2">R3H domain-containing protein</fullName>
    </recommendedName>
</protein>
<dbReference type="PROSITE" id="PS51061">
    <property type="entry name" value="R3H"/>
    <property type="match status" value="1"/>
</dbReference>
<proteinExistence type="predicted"/>
<feature type="region of interest" description="Disordered" evidence="1">
    <location>
        <begin position="164"/>
        <end position="194"/>
    </location>
</feature>
<name>A0A9D3M2P6_ANGAN</name>
<dbReference type="PANTHER" id="PTHR21678:SF6">
    <property type="entry name" value="R3H AND COILED-COIL DOMAIN-CONTAINING PROTEIN 1"/>
    <property type="match status" value="1"/>
</dbReference>
<dbReference type="Gene3D" id="3.30.70.330">
    <property type="match status" value="1"/>
</dbReference>
<dbReference type="Proteomes" id="UP001044222">
    <property type="component" value="Chromosome 10"/>
</dbReference>
<evidence type="ECO:0000256" key="1">
    <source>
        <dbReference type="SAM" id="MobiDB-lite"/>
    </source>
</evidence>
<evidence type="ECO:0000313" key="4">
    <source>
        <dbReference type="Proteomes" id="UP001044222"/>
    </source>
</evidence>
<keyword evidence="4" id="KW-1185">Reference proteome</keyword>
<sequence length="423" mass="47251">MQQRVSAFSTVTLAFPSDVCYLPKQENEFIHKIFEDLEILLQRDAQNSVLIFPPLPSRLCDLIQKTIENYSSLCTFSVGEGRSRRMVVCHSDLRISSEDDGDEGGRRYKQPLGLVTGNQYWKDKHYPRPRTIQMNSRDQREPDKAIFSPGALWEMDSATRAISSLSVSEESCSDTTEESLAANQDAQSDGSDHVTREHDAFVNLDRSGLGPWPPSWDQSVSYFKAMSWDYSPGDACDNTALPAPAPQMNGVYISEITTNLKEQDVVILSARNDYSCYENARVDAEAFGHILEIHNISPMFRTEDLLDAFAGFSARGLEIHWVDGTHALAVFSCKAAALQALSIKHPLIRARKLSSGTKKSKGKALRLSELLRPVNEEAQTDPRPVNEEAQTDPKVSKALDLHVQHCWCVSTNSGSYSHESYTL</sequence>